<proteinExistence type="predicted"/>
<evidence type="ECO:0000313" key="3">
    <source>
        <dbReference type="Proteomes" id="UP000306740"/>
    </source>
</evidence>
<evidence type="ECO:0000313" key="2">
    <source>
        <dbReference type="EMBL" id="TNC48870.1"/>
    </source>
</evidence>
<dbReference type="EMBL" id="VDFR01000061">
    <property type="protein sequence ID" value="TNC46105.1"/>
    <property type="molecule type" value="Genomic_DNA"/>
</dbReference>
<dbReference type="OrthoDB" id="3787288at2"/>
<dbReference type="Gene3D" id="3.30.450.20">
    <property type="entry name" value="PAS domain"/>
    <property type="match status" value="1"/>
</dbReference>
<accession>A0A5C4MM97</accession>
<protein>
    <recommendedName>
        <fullName evidence="4">PAS domain-containing protein</fullName>
    </recommendedName>
</protein>
<dbReference type="RefSeq" id="WP_139085448.1">
    <property type="nucleotide sequence ID" value="NZ_VDFR01000032.1"/>
</dbReference>
<organism evidence="1 3">
    <name type="scientific">Mumia zhuanghuii</name>
    <dbReference type="NCBI Taxonomy" id="2585211"/>
    <lineage>
        <taxon>Bacteria</taxon>
        <taxon>Bacillati</taxon>
        <taxon>Actinomycetota</taxon>
        <taxon>Actinomycetes</taxon>
        <taxon>Propionibacteriales</taxon>
        <taxon>Nocardioidaceae</taxon>
        <taxon>Mumia</taxon>
    </lineage>
</organism>
<evidence type="ECO:0000313" key="1">
    <source>
        <dbReference type="EMBL" id="TNC46105.1"/>
    </source>
</evidence>
<dbReference type="EMBL" id="VDFR01000032">
    <property type="protein sequence ID" value="TNC48870.1"/>
    <property type="molecule type" value="Genomic_DNA"/>
</dbReference>
<name>A0A5C4MM97_9ACTN</name>
<dbReference type="AlphaFoldDB" id="A0A5C4MM97"/>
<comment type="caution">
    <text evidence="1">The sequence shown here is derived from an EMBL/GenBank/DDBJ whole genome shotgun (WGS) entry which is preliminary data.</text>
</comment>
<dbReference type="Proteomes" id="UP000306740">
    <property type="component" value="Unassembled WGS sequence"/>
</dbReference>
<reference evidence="1 3" key="1">
    <citation type="submission" date="2019-05" db="EMBL/GenBank/DDBJ databases">
        <title>Mumia sp. nov., isolated from the intestinal contents of plateau pika (Ochotona curzoniae) in the Qinghai-Tibet plateau of China.</title>
        <authorList>
            <person name="Tian Z."/>
        </authorList>
    </citation>
    <scope>NUCLEOTIDE SEQUENCE [LARGE SCALE GENOMIC DNA]</scope>
    <source>
        <strain evidence="3">527</strain>
        <strain evidence="1">Z527</strain>
    </source>
</reference>
<sequence length="195" mass="21523">MTNDTPWGPSPALGHFTYWPRTGRWEFSDELRTIFGISPTAEITTGLVLEHQHPDDVARTRALIATRGTGDDAEYSYQHRIVDMHGLVHEVVVVGSDRQSANGEGPVTEGFMVDLSAKGGHPQRSTPMVPVEFDPVDLVITPCAHCADWWAEVGPSADSTVVREWHEPFCPEALRWTAPDPATLTARSAEARLLR</sequence>
<gene>
    <name evidence="2" type="ORF">FHE65_06805</name>
    <name evidence="1" type="ORF">FHE65_13650</name>
</gene>
<evidence type="ECO:0008006" key="4">
    <source>
        <dbReference type="Google" id="ProtNLM"/>
    </source>
</evidence>